<dbReference type="PANTHER" id="PTHR32282:SF33">
    <property type="entry name" value="PEPTIDOGLYCAN GLYCOSYLTRANSFERASE"/>
    <property type="match status" value="1"/>
</dbReference>
<comment type="catalytic activity">
    <reaction evidence="13">
        <text>[GlcNAc-(1-&gt;4)-Mur2Ac(oyl-L-Ala-gamma-D-Glu-L-Lys-D-Ala-D-Ala)](n)-di-trans,octa-cis-undecaprenyl diphosphate + beta-D-GlcNAc-(1-&gt;4)-Mur2Ac(oyl-L-Ala-gamma-D-Glu-L-Lys-D-Ala-D-Ala)-di-trans,octa-cis-undecaprenyl diphosphate = [GlcNAc-(1-&gt;4)-Mur2Ac(oyl-L-Ala-gamma-D-Glu-L-Lys-D-Ala-D-Ala)](n+1)-di-trans,octa-cis-undecaprenyl diphosphate + di-trans,octa-cis-undecaprenyl diphosphate + H(+)</text>
        <dbReference type="Rhea" id="RHEA:23708"/>
        <dbReference type="Rhea" id="RHEA-COMP:9602"/>
        <dbReference type="Rhea" id="RHEA-COMP:9603"/>
        <dbReference type="ChEBI" id="CHEBI:15378"/>
        <dbReference type="ChEBI" id="CHEBI:58405"/>
        <dbReference type="ChEBI" id="CHEBI:60033"/>
        <dbReference type="ChEBI" id="CHEBI:78435"/>
        <dbReference type="EC" id="2.4.99.28"/>
    </reaction>
</comment>
<organism evidence="16 17">
    <name type="scientific">Corynebacterium pilosum</name>
    <dbReference type="NCBI Taxonomy" id="35756"/>
    <lineage>
        <taxon>Bacteria</taxon>
        <taxon>Bacillati</taxon>
        <taxon>Actinomycetota</taxon>
        <taxon>Actinomycetes</taxon>
        <taxon>Mycobacteriales</taxon>
        <taxon>Corynebacteriaceae</taxon>
        <taxon>Corynebacterium</taxon>
    </lineage>
</organism>
<evidence type="ECO:0000256" key="8">
    <source>
        <dbReference type="ARBA" id="ARBA00022960"/>
    </source>
</evidence>
<dbReference type="CDD" id="cd06577">
    <property type="entry name" value="PASTA_pknB"/>
    <property type="match status" value="1"/>
</dbReference>
<dbReference type="Pfam" id="PF00912">
    <property type="entry name" value="Transgly"/>
    <property type="match status" value="1"/>
</dbReference>
<keyword evidence="7" id="KW-0378">Hydrolase</keyword>
<reference evidence="16 17" key="1">
    <citation type="submission" date="2018-06" db="EMBL/GenBank/DDBJ databases">
        <authorList>
            <consortium name="Pathogen Informatics"/>
            <person name="Doyle S."/>
        </authorList>
    </citation>
    <scope>NUCLEOTIDE SEQUENCE [LARGE SCALE GENOMIC DNA]</scope>
    <source>
        <strain evidence="16 17">NCTC11862</strain>
    </source>
</reference>
<dbReference type="GO" id="GO:0071555">
    <property type="term" value="P:cell wall organization"/>
    <property type="evidence" value="ECO:0007669"/>
    <property type="project" value="UniProtKB-KW"/>
</dbReference>
<dbReference type="InterPro" id="IPR050396">
    <property type="entry name" value="Glycosyltr_51/Transpeptidase"/>
</dbReference>
<evidence type="ECO:0000259" key="15">
    <source>
        <dbReference type="PROSITE" id="PS51178"/>
    </source>
</evidence>
<evidence type="ECO:0000256" key="2">
    <source>
        <dbReference type="ARBA" id="ARBA00007739"/>
    </source>
</evidence>
<keyword evidence="8" id="KW-0133">Cell shape</keyword>
<dbReference type="InterPro" id="IPR001460">
    <property type="entry name" value="PCN-bd_Tpept"/>
</dbReference>
<evidence type="ECO:0000256" key="11">
    <source>
        <dbReference type="ARBA" id="ARBA00023316"/>
    </source>
</evidence>
<keyword evidence="5" id="KW-0328">Glycosyltransferase</keyword>
<dbReference type="GO" id="GO:0008955">
    <property type="term" value="F:peptidoglycan glycosyltransferase activity"/>
    <property type="evidence" value="ECO:0007669"/>
    <property type="project" value="UniProtKB-EC"/>
</dbReference>
<evidence type="ECO:0000256" key="4">
    <source>
        <dbReference type="ARBA" id="ARBA00022670"/>
    </source>
</evidence>
<keyword evidence="6" id="KW-0808">Transferase</keyword>
<dbReference type="SUPFAM" id="SSF56601">
    <property type="entry name" value="beta-lactamase/transpeptidase-like"/>
    <property type="match status" value="1"/>
</dbReference>
<evidence type="ECO:0000256" key="7">
    <source>
        <dbReference type="ARBA" id="ARBA00022801"/>
    </source>
</evidence>
<feature type="domain" description="PASTA" evidence="15">
    <location>
        <begin position="682"/>
        <end position="747"/>
    </location>
</feature>
<feature type="region of interest" description="Disordered" evidence="14">
    <location>
        <begin position="746"/>
        <end position="790"/>
    </location>
</feature>
<keyword evidence="10" id="KW-0511">Multifunctional enzyme</keyword>
<dbReference type="AlphaFoldDB" id="A0A376CLX8"/>
<keyword evidence="4" id="KW-0645">Protease</keyword>
<dbReference type="PANTHER" id="PTHR32282">
    <property type="entry name" value="BINDING PROTEIN TRANSPEPTIDASE, PUTATIVE-RELATED"/>
    <property type="match status" value="1"/>
</dbReference>
<keyword evidence="17" id="KW-1185">Reference proteome</keyword>
<dbReference type="InterPro" id="IPR001264">
    <property type="entry name" value="Glyco_trans_51"/>
</dbReference>
<dbReference type="Proteomes" id="UP000254467">
    <property type="component" value="Unassembled WGS sequence"/>
</dbReference>
<evidence type="ECO:0000313" key="16">
    <source>
        <dbReference type="EMBL" id="STC69434.1"/>
    </source>
</evidence>
<evidence type="ECO:0000256" key="13">
    <source>
        <dbReference type="ARBA" id="ARBA00049902"/>
    </source>
</evidence>
<evidence type="ECO:0000256" key="1">
    <source>
        <dbReference type="ARBA" id="ARBA00007090"/>
    </source>
</evidence>
<dbReference type="InterPro" id="IPR012338">
    <property type="entry name" value="Beta-lactam/transpept-like"/>
</dbReference>
<evidence type="ECO:0000256" key="9">
    <source>
        <dbReference type="ARBA" id="ARBA00022984"/>
    </source>
</evidence>
<comment type="similarity">
    <text evidence="1">In the C-terminal section; belongs to the transpeptidase family.</text>
</comment>
<accession>A0A376CLX8</accession>
<dbReference type="GO" id="GO:0009252">
    <property type="term" value="P:peptidoglycan biosynthetic process"/>
    <property type="evidence" value="ECO:0007669"/>
    <property type="project" value="UniProtKB-KW"/>
</dbReference>
<dbReference type="Gene3D" id="3.40.710.10">
    <property type="entry name" value="DD-peptidase/beta-lactamase superfamily"/>
    <property type="match status" value="1"/>
</dbReference>
<dbReference type="Pfam" id="PF00905">
    <property type="entry name" value="Transpeptidase"/>
    <property type="match status" value="1"/>
</dbReference>
<dbReference type="EMBL" id="UFXQ01000001">
    <property type="protein sequence ID" value="STC69434.1"/>
    <property type="molecule type" value="Genomic_DNA"/>
</dbReference>
<keyword evidence="3 16" id="KW-0121">Carboxypeptidase</keyword>
<dbReference type="GO" id="GO:0006508">
    <property type="term" value="P:proteolysis"/>
    <property type="evidence" value="ECO:0007669"/>
    <property type="project" value="UniProtKB-KW"/>
</dbReference>
<comment type="catalytic activity">
    <reaction evidence="12">
        <text>Preferential cleavage: (Ac)2-L-Lys-D-Ala-|-D-Ala. Also transpeptidation of peptidyl-alanyl moieties that are N-acyl substituents of D-alanine.</text>
        <dbReference type="EC" id="3.4.16.4"/>
    </reaction>
</comment>
<evidence type="ECO:0000256" key="5">
    <source>
        <dbReference type="ARBA" id="ARBA00022676"/>
    </source>
</evidence>
<dbReference type="FunFam" id="1.10.3810.10:FF:000001">
    <property type="entry name" value="Penicillin-binding protein 1A"/>
    <property type="match status" value="1"/>
</dbReference>
<keyword evidence="9" id="KW-0573">Peptidoglycan synthesis</keyword>
<dbReference type="SUPFAM" id="SSF53955">
    <property type="entry name" value="Lysozyme-like"/>
    <property type="match status" value="1"/>
</dbReference>
<dbReference type="STRING" id="35756.GCA_001044155_01251"/>
<keyword evidence="11" id="KW-0961">Cell wall biogenesis/degradation</keyword>
<gene>
    <name evidence="16" type="primary">PonA</name>
    <name evidence="16" type="ORF">NCTC11862_01227</name>
</gene>
<dbReference type="InterPro" id="IPR036950">
    <property type="entry name" value="PBP_transglycosylase"/>
</dbReference>
<dbReference type="GO" id="GO:0008658">
    <property type="term" value="F:penicillin binding"/>
    <property type="evidence" value="ECO:0007669"/>
    <property type="project" value="InterPro"/>
</dbReference>
<evidence type="ECO:0000256" key="10">
    <source>
        <dbReference type="ARBA" id="ARBA00023268"/>
    </source>
</evidence>
<dbReference type="InterPro" id="IPR005543">
    <property type="entry name" value="PASTA_dom"/>
</dbReference>
<dbReference type="GO" id="GO:0008360">
    <property type="term" value="P:regulation of cell shape"/>
    <property type="evidence" value="ECO:0007669"/>
    <property type="project" value="UniProtKB-KW"/>
</dbReference>
<evidence type="ECO:0000256" key="6">
    <source>
        <dbReference type="ARBA" id="ARBA00022679"/>
    </source>
</evidence>
<protein>
    <submittedName>
        <fullName evidence="16">Membrane carboxypeptidase</fullName>
    </submittedName>
</protein>
<dbReference type="Gene3D" id="3.30.10.20">
    <property type="match status" value="1"/>
</dbReference>
<evidence type="ECO:0000256" key="14">
    <source>
        <dbReference type="SAM" id="MobiDB-lite"/>
    </source>
</evidence>
<evidence type="ECO:0000313" key="17">
    <source>
        <dbReference type="Proteomes" id="UP000254467"/>
    </source>
</evidence>
<dbReference type="GO" id="GO:0030288">
    <property type="term" value="C:outer membrane-bounded periplasmic space"/>
    <property type="evidence" value="ECO:0007669"/>
    <property type="project" value="TreeGrafter"/>
</dbReference>
<name>A0A376CLX8_9CORY</name>
<sequence length="804" mass="84123">MKSLGTLIGAMLASALLIALSLAPFAGIGGVAVARTNATMQSNLADLTDGTAPGVTTITDVNGEPIAWIYNQRRYEVPEDQISQSVKDALVAIEDRRFYEHDGVDIQGTARALVTNLAAGGVEQGASTINQQYVKNYLLHVDADSTDEQVAATEQSIPRKLREMRMASDLDENLSKDEILGRYLNVVPFGNHAYGIEAAARTYFGISAAELNLPQSALLAGMVQSSEALNPYTNPDGATARRNTVLQAMADVGYITQEEADAAAQEPLGVLESPATLPNGCLTAGGAGFLCDYAVEYLQSKGMSEDDLKNGAYTVRLTLDPATQQAAQNAVNNAVNPSTPGVAGVLNVLKPGENSRDITAMVSSRDYGLDVDAGQTYLPQPSTLVGNGAGSVFKIFTAAVAIEQGMGLDTMLPVPTRTEVYGMGTGGAAGCPPNAYCVENAGTYPAQLSLKDALAQSPNTTFIELIDQVGVAPTVDMAVKLGLRSYTEPGTYGDTSIADYFKEANLGSFTLGPTAVNAVELSNVGATLASHGRWCEPNPIAQVTDRDGNEVFLDRPDCETVLDPGVADALAQAMSEDAISGTAERAADVYGWNSPVAAKTGTTESNQSSAFLGFNSEIAAAPYIFNDGTTTTSLCTSPVRQCQGGSLYGGREPAEIWFNAANNIPGAPSGGLPAHDAQFNQGQSAAVLNEVAGMSEADARARLEEQGFVVETATTAGNGIPRNYVVYVNANSPQLVQGSTVTMYLSDGSAPRLRNSNPGNDAGRAAPNGDDNQPAPAPEPAPAFELPPEAEQAIRDVENFFNNL</sequence>
<dbReference type="InterPro" id="IPR023346">
    <property type="entry name" value="Lysozyme-like_dom_sf"/>
</dbReference>
<comment type="similarity">
    <text evidence="2">In the N-terminal section; belongs to the glycosyltransferase 51 family.</text>
</comment>
<dbReference type="PROSITE" id="PS51178">
    <property type="entry name" value="PASTA"/>
    <property type="match status" value="1"/>
</dbReference>
<dbReference type="Gene3D" id="1.10.3810.10">
    <property type="entry name" value="Biosynthetic peptidoglycan transglycosylase-like"/>
    <property type="match status" value="1"/>
</dbReference>
<evidence type="ECO:0000256" key="12">
    <source>
        <dbReference type="ARBA" id="ARBA00034000"/>
    </source>
</evidence>
<evidence type="ECO:0000256" key="3">
    <source>
        <dbReference type="ARBA" id="ARBA00022645"/>
    </source>
</evidence>
<dbReference type="GO" id="GO:0009002">
    <property type="term" value="F:serine-type D-Ala-D-Ala carboxypeptidase activity"/>
    <property type="evidence" value="ECO:0007669"/>
    <property type="project" value="UniProtKB-EC"/>
</dbReference>
<proteinExistence type="inferred from homology"/>